<dbReference type="Pfam" id="PF01899">
    <property type="entry name" value="MNHE"/>
    <property type="match status" value="1"/>
</dbReference>
<keyword evidence="7 8" id="KW-0472">Membrane</keyword>
<evidence type="ECO:0000256" key="4">
    <source>
        <dbReference type="ARBA" id="ARBA00022475"/>
    </source>
</evidence>
<evidence type="ECO:0000256" key="3">
    <source>
        <dbReference type="ARBA" id="ARBA00022449"/>
    </source>
</evidence>
<evidence type="ECO:0000313" key="10">
    <source>
        <dbReference type="Proteomes" id="UP000183975"/>
    </source>
</evidence>
<feature type="transmembrane region" description="Helical" evidence="8">
    <location>
        <begin position="6"/>
        <end position="35"/>
    </location>
</feature>
<dbReference type="PIRSF" id="PIRSF019239">
    <property type="entry name" value="MrpE"/>
    <property type="match status" value="1"/>
</dbReference>
<keyword evidence="3" id="KW-0050">Antiport</keyword>
<dbReference type="EMBL" id="FRAH01000025">
    <property type="protein sequence ID" value="SHK38532.1"/>
    <property type="molecule type" value="Genomic_DNA"/>
</dbReference>
<gene>
    <name evidence="9" type="ORF">SAMN02745138_01633</name>
</gene>
<keyword evidence="3" id="KW-0813">Transport</keyword>
<protein>
    <submittedName>
        <fullName evidence="9">Multicomponent Na+:H+ antiporter subunit E</fullName>
    </submittedName>
</protein>
<dbReference type="OrthoDB" id="9800498at2"/>
<evidence type="ECO:0000256" key="6">
    <source>
        <dbReference type="ARBA" id="ARBA00022989"/>
    </source>
</evidence>
<dbReference type="Proteomes" id="UP000183975">
    <property type="component" value="Unassembled WGS sequence"/>
</dbReference>
<dbReference type="InterPro" id="IPR002758">
    <property type="entry name" value="Cation_antiport_E"/>
</dbReference>
<evidence type="ECO:0000313" key="9">
    <source>
        <dbReference type="EMBL" id="SHK38532.1"/>
    </source>
</evidence>
<evidence type="ECO:0000256" key="8">
    <source>
        <dbReference type="SAM" id="Phobius"/>
    </source>
</evidence>
<proteinExistence type="inferred from homology"/>
<dbReference type="GO" id="GO:0005886">
    <property type="term" value="C:plasma membrane"/>
    <property type="evidence" value="ECO:0007669"/>
    <property type="project" value="UniProtKB-SubCell"/>
</dbReference>
<dbReference type="GO" id="GO:0015297">
    <property type="term" value="F:antiporter activity"/>
    <property type="evidence" value="ECO:0007669"/>
    <property type="project" value="UniProtKB-KW"/>
</dbReference>
<keyword evidence="4" id="KW-1003">Cell membrane</keyword>
<dbReference type="GeneID" id="78176524"/>
<dbReference type="PANTHER" id="PTHR34584:SF1">
    <property type="entry name" value="NA(+)_H(+) ANTIPORTER SUBUNIT E1"/>
    <property type="match status" value="1"/>
</dbReference>
<evidence type="ECO:0000256" key="2">
    <source>
        <dbReference type="ARBA" id="ARBA00006228"/>
    </source>
</evidence>
<dbReference type="AlphaFoldDB" id="A0A1M6S129"/>
<evidence type="ECO:0000256" key="5">
    <source>
        <dbReference type="ARBA" id="ARBA00022692"/>
    </source>
</evidence>
<reference evidence="9 10" key="1">
    <citation type="submission" date="2016-11" db="EMBL/GenBank/DDBJ databases">
        <authorList>
            <person name="Jaros S."/>
            <person name="Januszkiewicz K."/>
            <person name="Wedrychowicz H."/>
        </authorList>
    </citation>
    <scope>NUCLEOTIDE SEQUENCE [LARGE SCALE GENOMIC DNA]</scope>
    <source>
        <strain evidence="9 10">DSM 14214</strain>
    </source>
</reference>
<keyword evidence="10" id="KW-1185">Reference proteome</keyword>
<comment type="subcellular location">
    <subcellularLocation>
        <location evidence="1">Cell membrane</location>
        <topology evidence="1">Multi-pass membrane protein</topology>
    </subcellularLocation>
</comment>
<sequence>MYLILLILWFIFSGKVTLEIFLFGLVICGWLYWFMTKHMDYSIQNDLKLIAKIPRFIKYGIILVWEVIKSNLAVIRIILSPGLEADPTFYTFETDLKTEVARVTLANCITLTPGTYTVALEDNKYTIHALDKSFTEGIEESVFVKQLRKLEE</sequence>
<dbReference type="GO" id="GO:0008324">
    <property type="term" value="F:monoatomic cation transmembrane transporter activity"/>
    <property type="evidence" value="ECO:0007669"/>
    <property type="project" value="InterPro"/>
</dbReference>
<keyword evidence="6 8" id="KW-1133">Transmembrane helix</keyword>
<dbReference type="PANTHER" id="PTHR34584">
    <property type="entry name" value="NA(+)/H(+) ANTIPORTER SUBUNIT E1"/>
    <property type="match status" value="1"/>
</dbReference>
<evidence type="ECO:0000256" key="1">
    <source>
        <dbReference type="ARBA" id="ARBA00004651"/>
    </source>
</evidence>
<organism evidence="9 10">
    <name type="scientific">Anaerotignum lactatifermentans DSM 14214</name>
    <dbReference type="NCBI Taxonomy" id="1121323"/>
    <lineage>
        <taxon>Bacteria</taxon>
        <taxon>Bacillati</taxon>
        <taxon>Bacillota</taxon>
        <taxon>Clostridia</taxon>
        <taxon>Lachnospirales</taxon>
        <taxon>Anaerotignaceae</taxon>
        <taxon>Anaerotignum</taxon>
    </lineage>
</organism>
<name>A0A1M6S129_9FIRM</name>
<evidence type="ECO:0000256" key="7">
    <source>
        <dbReference type="ARBA" id="ARBA00023136"/>
    </source>
</evidence>
<accession>A0A1M6S129</accession>
<dbReference type="RefSeq" id="WP_072850785.1">
    <property type="nucleotide sequence ID" value="NZ_FRAH01000025.1"/>
</dbReference>
<keyword evidence="5 8" id="KW-0812">Transmembrane</keyword>
<comment type="similarity">
    <text evidence="2">Belongs to the CPA3 antiporters (TC 2.A.63) subunit E family.</text>
</comment>